<comment type="caution">
    <text evidence="11">The sequence shown here is derived from an EMBL/GenBank/DDBJ whole genome shotgun (WGS) entry which is preliminary data.</text>
</comment>
<keyword evidence="4" id="KW-0378">Hydrolase</keyword>
<keyword evidence="12" id="KW-1185">Reference proteome</keyword>
<protein>
    <recommendedName>
        <fullName evidence="2">RNA helicase</fullName>
        <ecNumber evidence="2">3.6.4.13</ecNumber>
    </recommendedName>
</protein>
<dbReference type="GO" id="GO:0016787">
    <property type="term" value="F:hydrolase activity"/>
    <property type="evidence" value="ECO:0007669"/>
    <property type="project" value="UniProtKB-KW"/>
</dbReference>
<feature type="domain" description="Helicase C-terminal" evidence="10">
    <location>
        <begin position="360"/>
        <end position="518"/>
    </location>
</feature>
<evidence type="ECO:0000256" key="5">
    <source>
        <dbReference type="ARBA" id="ARBA00022806"/>
    </source>
</evidence>
<evidence type="ECO:0000256" key="9">
    <source>
        <dbReference type="ARBA" id="ARBA00047984"/>
    </source>
</evidence>
<reference evidence="11 12" key="1">
    <citation type="journal article" date="2018" name="MBio">
        <title>Comparative Genomics Reveals the Core Gene Toolbox for the Fungus-Insect Symbiosis.</title>
        <authorList>
            <person name="Wang Y."/>
            <person name="Stata M."/>
            <person name="Wang W."/>
            <person name="Stajich J.E."/>
            <person name="White M.M."/>
            <person name="Moncalvo J.M."/>
        </authorList>
    </citation>
    <scope>NUCLEOTIDE SEQUENCE [LARGE SCALE GENOMIC DNA]</scope>
    <source>
        <strain evidence="11 12">SC-DP-2</strain>
    </source>
</reference>
<dbReference type="InterPro" id="IPR022192">
    <property type="entry name" value="SUV3_C"/>
</dbReference>
<evidence type="ECO:0000256" key="3">
    <source>
        <dbReference type="ARBA" id="ARBA00022741"/>
    </source>
</evidence>
<evidence type="ECO:0000256" key="4">
    <source>
        <dbReference type="ARBA" id="ARBA00022801"/>
    </source>
</evidence>
<keyword evidence="8" id="KW-0496">Mitochondrion</keyword>
<evidence type="ECO:0000256" key="8">
    <source>
        <dbReference type="ARBA" id="ARBA00023128"/>
    </source>
</evidence>
<dbReference type="Pfam" id="PF22527">
    <property type="entry name" value="DEXQc_Suv3"/>
    <property type="match status" value="1"/>
</dbReference>
<evidence type="ECO:0000256" key="6">
    <source>
        <dbReference type="ARBA" id="ARBA00022840"/>
    </source>
</evidence>
<dbReference type="InterPro" id="IPR044774">
    <property type="entry name" value="Suv3_DEXQc"/>
</dbReference>
<dbReference type="Gene3D" id="1.20.58.1080">
    <property type="match status" value="1"/>
</dbReference>
<keyword evidence="5" id="KW-0347">Helicase</keyword>
<dbReference type="AlphaFoldDB" id="A0A2T9Y4T3"/>
<dbReference type="PANTHER" id="PTHR12131:SF1">
    <property type="entry name" value="ATP-DEPENDENT RNA HELICASE SUPV3L1, MITOCHONDRIAL-RELATED"/>
    <property type="match status" value="1"/>
</dbReference>
<dbReference type="InterPro" id="IPR001650">
    <property type="entry name" value="Helicase_C-like"/>
</dbReference>
<dbReference type="Gene3D" id="1.20.272.40">
    <property type="match status" value="1"/>
</dbReference>
<gene>
    <name evidence="11" type="ORF">BB560_006503</name>
</gene>
<dbReference type="PROSITE" id="PS51194">
    <property type="entry name" value="HELICASE_CTER"/>
    <property type="match status" value="1"/>
</dbReference>
<evidence type="ECO:0000256" key="7">
    <source>
        <dbReference type="ARBA" id="ARBA00022946"/>
    </source>
</evidence>
<dbReference type="FunFam" id="3.40.50.300:FF:000269">
    <property type="entry name" value="ATP-dependent RNA helicase SUPV3L1, mitochondrial"/>
    <property type="match status" value="1"/>
</dbReference>
<dbReference type="CDD" id="cd17913">
    <property type="entry name" value="DEXQc_Suv3"/>
    <property type="match status" value="1"/>
</dbReference>
<evidence type="ECO:0000256" key="1">
    <source>
        <dbReference type="ARBA" id="ARBA00004173"/>
    </source>
</evidence>
<dbReference type="SMART" id="SM00490">
    <property type="entry name" value="HELICc"/>
    <property type="match status" value="1"/>
</dbReference>
<evidence type="ECO:0000313" key="11">
    <source>
        <dbReference type="EMBL" id="PVU87359.1"/>
    </source>
</evidence>
<dbReference type="Pfam" id="PF00271">
    <property type="entry name" value="Helicase_C"/>
    <property type="match status" value="1"/>
</dbReference>
<dbReference type="GO" id="GO:0005524">
    <property type="term" value="F:ATP binding"/>
    <property type="evidence" value="ECO:0007669"/>
    <property type="project" value="UniProtKB-KW"/>
</dbReference>
<evidence type="ECO:0000256" key="2">
    <source>
        <dbReference type="ARBA" id="ARBA00012552"/>
    </source>
</evidence>
<dbReference type="GO" id="GO:0003724">
    <property type="term" value="F:RNA helicase activity"/>
    <property type="evidence" value="ECO:0007669"/>
    <property type="project" value="UniProtKB-EC"/>
</dbReference>
<organism evidence="11 12">
    <name type="scientific">Smittium megazygosporum</name>
    <dbReference type="NCBI Taxonomy" id="133381"/>
    <lineage>
        <taxon>Eukaryota</taxon>
        <taxon>Fungi</taxon>
        <taxon>Fungi incertae sedis</taxon>
        <taxon>Zoopagomycota</taxon>
        <taxon>Kickxellomycotina</taxon>
        <taxon>Harpellomycetes</taxon>
        <taxon>Harpellales</taxon>
        <taxon>Legeriomycetaceae</taxon>
        <taxon>Smittium</taxon>
    </lineage>
</organism>
<keyword evidence="3" id="KW-0547">Nucleotide-binding</keyword>
<name>A0A2T9Y4T3_9FUNG</name>
<dbReference type="CDD" id="cd18805">
    <property type="entry name" value="SF2_C_suv3"/>
    <property type="match status" value="1"/>
</dbReference>
<dbReference type="OrthoDB" id="6692397at2759"/>
<dbReference type="GO" id="GO:0045025">
    <property type="term" value="C:mitochondrial degradosome"/>
    <property type="evidence" value="ECO:0007669"/>
    <property type="project" value="TreeGrafter"/>
</dbReference>
<dbReference type="Pfam" id="PF12513">
    <property type="entry name" value="SUV3_C"/>
    <property type="match status" value="1"/>
</dbReference>
<dbReference type="InterPro" id="IPR055206">
    <property type="entry name" value="DEXQc_SUV3"/>
</dbReference>
<dbReference type="STRING" id="133381.A0A2T9Y4T3"/>
<comment type="catalytic activity">
    <reaction evidence="9">
        <text>ATP + H2O = ADP + phosphate + H(+)</text>
        <dbReference type="Rhea" id="RHEA:13065"/>
        <dbReference type="ChEBI" id="CHEBI:15377"/>
        <dbReference type="ChEBI" id="CHEBI:15378"/>
        <dbReference type="ChEBI" id="CHEBI:30616"/>
        <dbReference type="ChEBI" id="CHEBI:43474"/>
        <dbReference type="ChEBI" id="CHEBI:456216"/>
        <dbReference type="EC" id="3.6.4.13"/>
    </reaction>
</comment>
<dbReference type="GO" id="GO:0000965">
    <property type="term" value="P:mitochondrial RNA 3'-end processing"/>
    <property type="evidence" value="ECO:0007669"/>
    <property type="project" value="TreeGrafter"/>
</dbReference>
<proteinExistence type="predicted"/>
<accession>A0A2T9Y4T3</accession>
<dbReference type="InterPro" id="IPR050699">
    <property type="entry name" value="RNA-DNA_Helicase"/>
</dbReference>
<dbReference type="Gene3D" id="3.40.50.300">
    <property type="entry name" value="P-loop containing nucleotide triphosphate hydrolases"/>
    <property type="match status" value="2"/>
</dbReference>
<dbReference type="InterPro" id="IPR027417">
    <property type="entry name" value="P-loop_NTPase"/>
</dbReference>
<evidence type="ECO:0000313" key="12">
    <source>
        <dbReference type="Proteomes" id="UP000245609"/>
    </source>
</evidence>
<sequence>MFQLRSLIVKSRAPFVANLRVLPISTDIYFRATITRSRSSTAYKKQTPSNKKWKPSEFHIPNKFSTKDENAKYSYEAVSDFRDKLLYSLKDNEMYERAKFLSVPHSLYFSELQNFIKLASQDKIDSISIDTIRDSLTRGGEAEASLLTMPAYLHYLAKEFPDRMTKFLTTKSFVSTENVHLVYLNARAMRRKIIMHVGPTNSGKTYSALKRLEESFNGIYCSPLRLLAHEIYNKMLSIGRPCRLITGEDRREPDEHENLDEIPRDSKNNKINTILSCTIEMVNCSSLFEVGVIDEIQMIQDSQRGWAWTNALLGIRAKELHLCGEETAIPIVQKLLSLTGDSIEIRRYDRLNELTVEETGLDGDWSKVKEGDCVVTFSRKNIFKVAKEIELASGMKCALIYGQLPPENRIIQANLFNDPNSEYKVLVASDAIGMGINLKIKRIIFESVYKFDGRLERRLTLSQIKQISGRAGRYGISKVLGLVTTFNNSHLDTVKEALDMKAGAIQRAGIFPSGRQIYKLAHAFPNASFSQIVYSIIDTYSPSDLYFLSNTSHLIQLSKHLDQFKLPKSSYYTMMCAPINHRNDFVLKMAGYFANSINNSTPLDICEIIEVPKGSIRTFETLLLVESMHRSLILFIWLHYYYPSIFWNLEGALELKLSLENFIQSGMANHKSLKAIEKKRFM</sequence>
<comment type="subcellular location">
    <subcellularLocation>
        <location evidence="1">Mitochondrion</location>
    </subcellularLocation>
</comment>
<dbReference type="Proteomes" id="UP000245609">
    <property type="component" value="Unassembled WGS sequence"/>
</dbReference>
<dbReference type="PANTHER" id="PTHR12131">
    <property type="entry name" value="ATP-DEPENDENT RNA AND DNA HELICASE"/>
    <property type="match status" value="1"/>
</dbReference>
<evidence type="ECO:0000259" key="10">
    <source>
        <dbReference type="PROSITE" id="PS51194"/>
    </source>
</evidence>
<keyword evidence="6" id="KW-0067">ATP-binding</keyword>
<dbReference type="EC" id="3.6.4.13" evidence="2"/>
<keyword evidence="7" id="KW-0809">Transit peptide</keyword>
<dbReference type="SUPFAM" id="SSF52540">
    <property type="entry name" value="P-loop containing nucleoside triphosphate hydrolases"/>
    <property type="match status" value="1"/>
</dbReference>
<dbReference type="FunFam" id="3.40.50.300:FF:000957">
    <property type="entry name" value="ATP-dependent RNA helicase SUV3L, mitochondrial"/>
    <property type="match status" value="1"/>
</dbReference>
<dbReference type="EMBL" id="MBFS01003312">
    <property type="protein sequence ID" value="PVU87359.1"/>
    <property type="molecule type" value="Genomic_DNA"/>
</dbReference>